<keyword evidence="2" id="KW-1185">Reference proteome</keyword>
<organism evidence="1 2">
    <name type="scientific">Pseudomonas phage M5.1</name>
    <dbReference type="NCBI Taxonomy" id="2873460"/>
    <lineage>
        <taxon>Viruses</taxon>
        <taxon>Duplodnaviria</taxon>
        <taxon>Heunggongvirae</taxon>
        <taxon>Uroviricota</taxon>
        <taxon>Caudoviricetes</taxon>
        <taxon>Vandenendeviridae</taxon>
        <taxon>Gorskivirinae</taxon>
        <taxon>Kremarvirus</taxon>
        <taxon>Kremarvirus M51</taxon>
    </lineage>
</organism>
<dbReference type="Proteomes" id="UP000828412">
    <property type="component" value="Segment"/>
</dbReference>
<evidence type="ECO:0000313" key="2">
    <source>
        <dbReference type="Proteomes" id="UP000828412"/>
    </source>
</evidence>
<protein>
    <submittedName>
        <fullName evidence="1">Uncharacterized protein</fullName>
    </submittedName>
</protein>
<dbReference type="EMBL" id="MZ826350">
    <property type="protein sequence ID" value="UAV89748.1"/>
    <property type="molecule type" value="Genomic_DNA"/>
</dbReference>
<name>A0AAE8XEU2_9CAUD</name>
<proteinExistence type="predicted"/>
<sequence length="75" mass="8641">MTTDQKARYIDSFMKLIVNAETYRDACAHSNFVRGILAAWNADLTITIDMFKQYNNDIELVMEVKRKLPVKGDVV</sequence>
<accession>A0AAE8XEU2</accession>
<dbReference type="GeneID" id="80266397"/>
<reference evidence="1 2" key="1">
    <citation type="submission" date="2021-08" db="EMBL/GenBank/DDBJ databases">
        <authorList>
            <person name="DeCurzio J.M.K."/>
            <person name="Krukonis G.P."/>
            <person name="Delesalle V.A."/>
        </authorList>
    </citation>
    <scope>NUCLEOTIDE SEQUENCE [LARGE SCALE GENOMIC DNA]</scope>
</reference>
<gene>
    <name evidence="1" type="primary">167</name>
    <name evidence="1" type="ORF">M51_167</name>
</gene>
<dbReference type="KEGG" id="vg:80266397"/>
<dbReference type="RefSeq" id="YP_010766700.1">
    <property type="nucleotide sequence ID" value="NC_073680.1"/>
</dbReference>
<evidence type="ECO:0000313" key="1">
    <source>
        <dbReference type="EMBL" id="UAV89748.1"/>
    </source>
</evidence>